<name>A0AC61PL33_9FIRM</name>
<organism evidence="1 2">
    <name type="scientific">Aristaeella lactis</name>
    <dbReference type="NCBI Taxonomy" id="3046383"/>
    <lineage>
        <taxon>Bacteria</taxon>
        <taxon>Bacillati</taxon>
        <taxon>Bacillota</taxon>
        <taxon>Clostridia</taxon>
        <taxon>Eubacteriales</taxon>
        <taxon>Aristaeellaceae</taxon>
        <taxon>Aristaeella</taxon>
    </lineage>
</organism>
<proteinExistence type="predicted"/>
<reference evidence="1" key="1">
    <citation type="submission" date="2017-04" db="EMBL/GenBank/DDBJ databases">
        <authorList>
            <person name="Varghese N."/>
            <person name="Submissions S."/>
        </authorList>
    </citation>
    <scope>NUCLEOTIDE SEQUENCE</scope>
    <source>
        <strain evidence="1">WTE2008</strain>
    </source>
</reference>
<dbReference type="EMBL" id="FWXZ01000002">
    <property type="protein sequence ID" value="SMC56832.1"/>
    <property type="molecule type" value="Genomic_DNA"/>
</dbReference>
<accession>A0AC61PL33</accession>
<evidence type="ECO:0000313" key="2">
    <source>
        <dbReference type="Proteomes" id="UP000192328"/>
    </source>
</evidence>
<dbReference type="Proteomes" id="UP000192328">
    <property type="component" value="Unassembled WGS sequence"/>
</dbReference>
<protein>
    <submittedName>
        <fullName evidence="1">Uncharacterized protein</fullName>
    </submittedName>
</protein>
<gene>
    <name evidence="1" type="ORF">SAMN06297397_1404</name>
</gene>
<keyword evidence="2" id="KW-1185">Reference proteome</keyword>
<sequence length="250" mass="26631">MIRSLTVMADGERVKGLNRVSVTGRESLGLEPLPFILRAWNPDDSAHAMLAAAKTITVLRENSLLAAGQAAGVYRRTVPEGMITEVVFSPNLALWEAPVSLSVEAGTSVSETVQRILNASGTGIRLLTCAGPDPVFSRGQAFRGRAAECVNDVLSAVPARAYMTEAGLCAAPAEGLPVSLTLTESDLTDVPVFTGGKMILRTKPAGWPLGKRAKVKWKNESTEGLVTERSIDADNMTGSWQAEIILEIQN</sequence>
<evidence type="ECO:0000313" key="1">
    <source>
        <dbReference type="EMBL" id="SMC56832.1"/>
    </source>
</evidence>
<comment type="caution">
    <text evidence="1">The sequence shown here is derived from an EMBL/GenBank/DDBJ whole genome shotgun (WGS) entry which is preliminary data.</text>
</comment>